<dbReference type="InterPro" id="IPR036188">
    <property type="entry name" value="FAD/NAD-bd_sf"/>
</dbReference>
<organism evidence="2 3">
    <name type="scientific">Kocuria varians</name>
    <name type="common">Micrococcus varians</name>
    <dbReference type="NCBI Taxonomy" id="1272"/>
    <lineage>
        <taxon>Bacteria</taxon>
        <taxon>Bacillati</taxon>
        <taxon>Actinomycetota</taxon>
        <taxon>Actinomycetes</taxon>
        <taxon>Micrococcales</taxon>
        <taxon>Micrococcaceae</taxon>
        <taxon>Kocuria</taxon>
    </lineage>
</organism>
<dbReference type="Gene3D" id="3.50.50.60">
    <property type="entry name" value="FAD/NAD(P)-binding domain"/>
    <property type="match status" value="1"/>
</dbReference>
<protein>
    <submittedName>
        <fullName evidence="2">Uncharacterized protein</fullName>
    </submittedName>
</protein>
<dbReference type="AlphaFoldDB" id="A0A7D7Q3H2"/>
<proteinExistence type="predicted"/>
<dbReference type="SUPFAM" id="SSF51905">
    <property type="entry name" value="FAD/NAD(P)-binding domain"/>
    <property type="match status" value="1"/>
</dbReference>
<reference evidence="3" key="1">
    <citation type="submission" date="2017-08" db="EMBL/GenBank/DDBJ databases">
        <title>Draft Genome Sequence of Kocuria varians 80.</title>
        <authorList>
            <person name="Minaev M."/>
            <person name="Kurbakov K.A."/>
            <person name="Solodovnikova G.I."/>
            <person name="Kuznetsova O.A."/>
            <person name="Lisitsyn A.B."/>
        </authorList>
    </citation>
    <scope>NUCLEOTIDE SEQUENCE [LARGE SCALE GENOMIC DNA]</scope>
    <source>
        <strain evidence="3">80</strain>
    </source>
</reference>
<dbReference type="KEGG" id="kvr:CIB50_0001370"/>
<accession>A0A7D7Q3H2</accession>
<dbReference type="EMBL" id="CP059343">
    <property type="protein sequence ID" value="QMS56657.1"/>
    <property type="molecule type" value="Genomic_DNA"/>
</dbReference>
<gene>
    <name evidence="2" type="ORF">CIB50_0001370</name>
</gene>
<evidence type="ECO:0000313" key="3">
    <source>
        <dbReference type="Proteomes" id="UP000216825"/>
    </source>
</evidence>
<evidence type="ECO:0000256" key="1">
    <source>
        <dbReference type="SAM" id="MobiDB-lite"/>
    </source>
</evidence>
<sequence length="85" mass="8654">MHKITAGEQAPLLGSHDVEVVGAGTSGLTAADLLAASLGLQTFTMYDDDDAAARSGSAAHLTPARGGCAYSGRVSTPTRRHRCPS</sequence>
<dbReference type="RefSeq" id="WP_094393588.1">
    <property type="nucleotide sequence ID" value="NZ_CP059343.1"/>
</dbReference>
<name>A0A7D7Q3H2_KOCVA</name>
<feature type="region of interest" description="Disordered" evidence="1">
    <location>
        <begin position="57"/>
        <end position="85"/>
    </location>
</feature>
<evidence type="ECO:0000313" key="2">
    <source>
        <dbReference type="EMBL" id="QMS56657.1"/>
    </source>
</evidence>
<keyword evidence="3" id="KW-1185">Reference proteome</keyword>
<reference evidence="2 3" key="2">
    <citation type="submission" date="2020-07" db="EMBL/GenBank/DDBJ databases">
        <title>Genome of starter culture bacteria Kocuria salsicia reveals its technological properties and safety for usage in meat industry.</title>
        <authorList>
            <person name="Michael M."/>
            <person name="Konstantin K."/>
            <person name="Evgenii K."/>
            <person name="Galina S."/>
            <person name="Oksana K."/>
            <person name="Andrei L."/>
        </authorList>
    </citation>
    <scope>NUCLEOTIDE SEQUENCE [LARGE SCALE GENOMIC DNA]</scope>
    <source>
        <strain evidence="2 3">80</strain>
    </source>
</reference>
<dbReference type="Proteomes" id="UP000216825">
    <property type="component" value="Chromosome"/>
</dbReference>